<dbReference type="InterPro" id="IPR008952">
    <property type="entry name" value="Tetraspanin_EC2_sf"/>
</dbReference>
<reference key="1">
    <citation type="submission" date="2019-01" db="UniProtKB">
        <authorList>
            <consortium name="RefSeq"/>
        </authorList>
    </citation>
    <scope>IDENTIFICATION</scope>
</reference>
<dbReference type="RefSeq" id="XP_025715776.1">
    <property type="nucleotide sequence ID" value="XM_025859991.1"/>
</dbReference>
<gene>
    <name evidence="7" type="primary">TSPAN10</name>
</gene>
<dbReference type="Pfam" id="PF00335">
    <property type="entry name" value="Tetraspanin"/>
    <property type="match status" value="1"/>
</dbReference>
<dbReference type="GeneID" id="112814430"/>
<proteinExistence type="predicted"/>
<dbReference type="Proteomes" id="UP000286641">
    <property type="component" value="Unplaced"/>
</dbReference>
<dbReference type="GO" id="GO:0016020">
    <property type="term" value="C:membrane"/>
    <property type="evidence" value="ECO:0007669"/>
    <property type="project" value="UniProtKB-SubCell"/>
</dbReference>
<sequence length="196" mass="20465">MPGSGPAHLSWGTMEEGERSPLLSQGAGCQEEPLPRSSPLTSRHPRPAPREDQVQLGLQCCGVSSYRDWTWNLYFNCSSPGVQACSLPASCCINPGEDGAAVNHPCGFGALGLDEGAAQRRVHLQGCGPPLRGWLHRNVRAVGACTIVAVVVQGVELLMAAQLVRAVAVRQVGGGEPQNRGDGKVPCQTGPGPTAP</sequence>
<evidence type="ECO:0000256" key="2">
    <source>
        <dbReference type="ARBA" id="ARBA00022692"/>
    </source>
</evidence>
<dbReference type="SUPFAM" id="SSF48652">
    <property type="entry name" value="Tetraspanin"/>
    <property type="match status" value="1"/>
</dbReference>
<reference evidence="7" key="2">
    <citation type="submission" date="2025-08" db="UniProtKB">
        <authorList>
            <consortium name="RefSeq"/>
        </authorList>
    </citation>
    <scope>IDENTIFICATION</scope>
    <source>
        <tissue evidence="7">Blood</tissue>
    </source>
</reference>
<keyword evidence="3" id="KW-1133">Transmembrane helix</keyword>
<comment type="subcellular location">
    <subcellularLocation>
        <location evidence="1">Membrane</location>
        <topology evidence="1">Multi-pass membrane protein</topology>
    </subcellularLocation>
</comment>
<evidence type="ECO:0000256" key="1">
    <source>
        <dbReference type="ARBA" id="ARBA00004141"/>
    </source>
</evidence>
<feature type="region of interest" description="Disordered" evidence="5">
    <location>
        <begin position="1"/>
        <end position="51"/>
    </location>
</feature>
<dbReference type="AlphaFoldDB" id="A0A3Q7PIK6"/>
<feature type="region of interest" description="Disordered" evidence="5">
    <location>
        <begin position="174"/>
        <end position="196"/>
    </location>
</feature>
<dbReference type="InterPro" id="IPR018499">
    <property type="entry name" value="Tetraspanin/Peripherin"/>
</dbReference>
<keyword evidence="2" id="KW-0812">Transmembrane</keyword>
<evidence type="ECO:0000313" key="6">
    <source>
        <dbReference type="Proteomes" id="UP000286641"/>
    </source>
</evidence>
<evidence type="ECO:0000313" key="7">
    <source>
        <dbReference type="RefSeq" id="XP_025715776.1"/>
    </source>
</evidence>
<dbReference type="CTD" id="83882"/>
<protein>
    <submittedName>
        <fullName evidence="7">Tetraspanin-10</fullName>
    </submittedName>
</protein>
<evidence type="ECO:0000256" key="4">
    <source>
        <dbReference type="ARBA" id="ARBA00023136"/>
    </source>
</evidence>
<keyword evidence="4" id="KW-0472">Membrane</keyword>
<name>A0A3Q7PIK6_CALUR</name>
<keyword evidence="6" id="KW-1185">Reference proteome</keyword>
<evidence type="ECO:0000256" key="3">
    <source>
        <dbReference type="ARBA" id="ARBA00022989"/>
    </source>
</evidence>
<accession>A0A3Q7PIK6</accession>
<evidence type="ECO:0000256" key="5">
    <source>
        <dbReference type="SAM" id="MobiDB-lite"/>
    </source>
</evidence>
<organism evidence="6 7">
    <name type="scientific">Callorhinus ursinus</name>
    <name type="common">Northern fur seal</name>
    <dbReference type="NCBI Taxonomy" id="34884"/>
    <lineage>
        <taxon>Eukaryota</taxon>
        <taxon>Metazoa</taxon>
        <taxon>Chordata</taxon>
        <taxon>Craniata</taxon>
        <taxon>Vertebrata</taxon>
        <taxon>Euteleostomi</taxon>
        <taxon>Mammalia</taxon>
        <taxon>Eutheria</taxon>
        <taxon>Laurasiatheria</taxon>
        <taxon>Carnivora</taxon>
        <taxon>Caniformia</taxon>
        <taxon>Pinnipedia</taxon>
        <taxon>Otariidae</taxon>
        <taxon>Callorhinus</taxon>
    </lineage>
</organism>
<dbReference type="InParanoid" id="A0A3Q7PIK6"/>
<dbReference type="Gene3D" id="1.10.1450.10">
    <property type="entry name" value="Tetraspanin"/>
    <property type="match status" value="1"/>
</dbReference>